<evidence type="ECO:0000313" key="28">
    <source>
        <dbReference type="RefSeq" id="XP_028968414.1"/>
    </source>
</evidence>
<keyword evidence="12 24" id="KW-0472">Membrane</keyword>
<dbReference type="Pfam" id="PF13895">
    <property type="entry name" value="Ig_2"/>
    <property type="match status" value="1"/>
</dbReference>
<keyword evidence="17" id="KW-0393">Immunoglobulin domain</keyword>
<evidence type="ECO:0000256" key="2">
    <source>
        <dbReference type="ARBA" id="ARBA00011902"/>
    </source>
</evidence>
<dbReference type="GO" id="GO:0005886">
    <property type="term" value="C:plasma membrane"/>
    <property type="evidence" value="ECO:0007669"/>
    <property type="project" value="TreeGrafter"/>
</dbReference>
<keyword evidence="15 28" id="KW-0675">Receptor</keyword>
<evidence type="ECO:0000256" key="19">
    <source>
        <dbReference type="ARBA" id="ARBA00056965"/>
    </source>
</evidence>
<reference evidence="28" key="1">
    <citation type="submission" date="2025-08" db="UniProtKB">
        <authorList>
            <consortium name="RefSeq"/>
        </authorList>
    </citation>
    <scope>IDENTIFICATION</scope>
</reference>
<dbReference type="GO" id="GO:0046872">
    <property type="term" value="F:metal ion binding"/>
    <property type="evidence" value="ECO:0007669"/>
    <property type="project" value="UniProtKB-KW"/>
</dbReference>
<dbReference type="InterPro" id="IPR036179">
    <property type="entry name" value="Ig-like_dom_sf"/>
</dbReference>
<evidence type="ECO:0000256" key="13">
    <source>
        <dbReference type="ARBA" id="ARBA00023137"/>
    </source>
</evidence>
<evidence type="ECO:0000256" key="24">
    <source>
        <dbReference type="SAM" id="Phobius"/>
    </source>
</evidence>
<dbReference type="GO" id="GO:0043235">
    <property type="term" value="C:receptor complex"/>
    <property type="evidence" value="ECO:0007669"/>
    <property type="project" value="TreeGrafter"/>
</dbReference>
<keyword evidence="16" id="KW-0325">Glycoprotein</keyword>
<evidence type="ECO:0000256" key="14">
    <source>
        <dbReference type="ARBA" id="ARBA00023157"/>
    </source>
</evidence>
<organism evidence="27 28">
    <name type="scientific">Galendromus occidentalis</name>
    <name type="common">western predatory mite</name>
    <dbReference type="NCBI Taxonomy" id="34638"/>
    <lineage>
        <taxon>Eukaryota</taxon>
        <taxon>Metazoa</taxon>
        <taxon>Ecdysozoa</taxon>
        <taxon>Arthropoda</taxon>
        <taxon>Chelicerata</taxon>
        <taxon>Arachnida</taxon>
        <taxon>Acari</taxon>
        <taxon>Parasitiformes</taxon>
        <taxon>Mesostigmata</taxon>
        <taxon>Gamasina</taxon>
        <taxon>Phytoseioidea</taxon>
        <taxon>Phytoseiidae</taxon>
        <taxon>Typhlodrominae</taxon>
        <taxon>Galendromus</taxon>
    </lineage>
</organism>
<evidence type="ECO:0000256" key="23">
    <source>
        <dbReference type="PROSITE-ProRule" id="PRU10141"/>
    </source>
</evidence>
<evidence type="ECO:0000256" key="5">
    <source>
        <dbReference type="ARBA" id="ARBA00022692"/>
    </source>
</evidence>
<feature type="transmembrane region" description="Helical" evidence="24">
    <location>
        <begin position="267"/>
        <end position="286"/>
    </location>
</feature>
<feature type="active site" description="Proton acceptor" evidence="20">
    <location>
        <position position="525"/>
    </location>
</feature>
<keyword evidence="13" id="KW-0829">Tyrosine-protein kinase</keyword>
<evidence type="ECO:0000256" key="9">
    <source>
        <dbReference type="ARBA" id="ARBA00022777"/>
    </source>
</evidence>
<dbReference type="PANTHER" id="PTHR24416">
    <property type="entry name" value="TYROSINE-PROTEIN KINASE RECEPTOR"/>
    <property type="match status" value="1"/>
</dbReference>
<keyword evidence="11 24" id="KW-1133">Transmembrane helix</keyword>
<dbReference type="Proteomes" id="UP000694867">
    <property type="component" value="Unplaced"/>
</dbReference>
<dbReference type="InterPro" id="IPR017441">
    <property type="entry name" value="Protein_kinase_ATP_BS"/>
</dbReference>
<keyword evidence="27" id="KW-1185">Reference proteome</keyword>
<dbReference type="PANTHER" id="PTHR24416:SF550">
    <property type="entry name" value="FIBROBLAST GROWTH FACTOR RECEPTOR HOMOLOG 1-RELATED"/>
    <property type="match status" value="1"/>
</dbReference>
<keyword evidence="3" id="KW-0597">Phosphoprotein</keyword>
<keyword evidence="9" id="KW-0418">Kinase</keyword>
<dbReference type="GO" id="GO:0004714">
    <property type="term" value="F:transmembrane receptor protein tyrosine kinase activity"/>
    <property type="evidence" value="ECO:0007669"/>
    <property type="project" value="UniProtKB-EC"/>
</dbReference>
<keyword evidence="10 21" id="KW-0067">ATP-binding</keyword>
<protein>
    <recommendedName>
        <fullName evidence="2">receptor protein-tyrosine kinase</fullName>
        <ecNumber evidence="2">2.7.10.1</ecNumber>
    </recommendedName>
</protein>
<dbReference type="InterPro" id="IPR011009">
    <property type="entry name" value="Kinase-like_dom_sf"/>
</dbReference>
<accession>A0AAJ7WIJ3</accession>
<keyword evidence="22" id="KW-0460">Magnesium</keyword>
<dbReference type="SMART" id="SM00219">
    <property type="entry name" value="TyrKc"/>
    <property type="match status" value="1"/>
</dbReference>
<comment type="function">
    <text evidence="19">Receptor for basic fibroblast growth factor.</text>
</comment>
<dbReference type="Pfam" id="PF07714">
    <property type="entry name" value="PK_Tyr_Ser-Thr"/>
    <property type="match status" value="1"/>
</dbReference>
<dbReference type="GeneID" id="100903191"/>
<keyword evidence="22" id="KW-0479">Metal-binding</keyword>
<feature type="domain" description="Protein kinase" evidence="25">
    <location>
        <begin position="380"/>
        <end position="659"/>
    </location>
</feature>
<keyword evidence="5 24" id="KW-0812">Transmembrane</keyword>
<dbReference type="SMART" id="SM00408">
    <property type="entry name" value="IGc2"/>
    <property type="match status" value="2"/>
</dbReference>
<dbReference type="Pfam" id="PF13927">
    <property type="entry name" value="Ig_3"/>
    <property type="match status" value="1"/>
</dbReference>
<dbReference type="SUPFAM" id="SSF56112">
    <property type="entry name" value="Protein kinase-like (PK-like)"/>
    <property type="match status" value="1"/>
</dbReference>
<keyword evidence="8 21" id="KW-0547">Nucleotide-binding</keyword>
<dbReference type="InterPro" id="IPR008266">
    <property type="entry name" value="Tyr_kinase_AS"/>
</dbReference>
<evidence type="ECO:0000256" key="3">
    <source>
        <dbReference type="ARBA" id="ARBA00022553"/>
    </source>
</evidence>
<evidence type="ECO:0000256" key="17">
    <source>
        <dbReference type="ARBA" id="ARBA00023319"/>
    </source>
</evidence>
<keyword evidence="4" id="KW-0808">Transferase</keyword>
<evidence type="ECO:0000259" key="25">
    <source>
        <dbReference type="PROSITE" id="PS50011"/>
    </source>
</evidence>
<evidence type="ECO:0000256" key="22">
    <source>
        <dbReference type="PIRSR" id="PIRSR000615-3"/>
    </source>
</evidence>
<dbReference type="GO" id="GO:0007169">
    <property type="term" value="P:cell surface receptor protein tyrosine kinase signaling pathway"/>
    <property type="evidence" value="ECO:0007669"/>
    <property type="project" value="TreeGrafter"/>
</dbReference>
<dbReference type="SUPFAM" id="SSF48726">
    <property type="entry name" value="Immunoglobulin"/>
    <property type="match status" value="2"/>
</dbReference>
<feature type="binding site" evidence="21">
    <location>
        <begin position="387"/>
        <end position="394"/>
    </location>
    <ligand>
        <name>ATP</name>
        <dbReference type="ChEBI" id="CHEBI:30616"/>
    </ligand>
</feature>
<evidence type="ECO:0000256" key="7">
    <source>
        <dbReference type="ARBA" id="ARBA00022737"/>
    </source>
</evidence>
<evidence type="ECO:0000256" key="8">
    <source>
        <dbReference type="ARBA" id="ARBA00022741"/>
    </source>
</evidence>
<evidence type="ECO:0000256" key="21">
    <source>
        <dbReference type="PIRSR" id="PIRSR000615-2"/>
    </source>
</evidence>
<evidence type="ECO:0000256" key="6">
    <source>
        <dbReference type="ARBA" id="ARBA00022729"/>
    </source>
</evidence>
<dbReference type="FunFam" id="1.10.510.10:FF:000007">
    <property type="entry name" value="Fibroblast growth factor receptor"/>
    <property type="match status" value="1"/>
</dbReference>
<dbReference type="InterPro" id="IPR003599">
    <property type="entry name" value="Ig_sub"/>
</dbReference>
<feature type="domain" description="Ig-like" evidence="26">
    <location>
        <begin position="62"/>
        <end position="153"/>
    </location>
</feature>
<dbReference type="InterPro" id="IPR050122">
    <property type="entry name" value="RTK"/>
</dbReference>
<dbReference type="RefSeq" id="XP_028968414.1">
    <property type="nucleotide sequence ID" value="XM_029112581.1"/>
</dbReference>
<feature type="binding site" evidence="21 23">
    <location>
        <position position="414"/>
    </location>
    <ligand>
        <name>ATP</name>
        <dbReference type="ChEBI" id="CHEBI:30616"/>
    </ligand>
</feature>
<dbReference type="EC" id="2.7.10.1" evidence="2"/>
<evidence type="ECO:0000256" key="4">
    <source>
        <dbReference type="ARBA" id="ARBA00022679"/>
    </source>
</evidence>
<dbReference type="GO" id="GO:0005524">
    <property type="term" value="F:ATP binding"/>
    <property type="evidence" value="ECO:0007669"/>
    <property type="project" value="UniProtKB-UniRule"/>
</dbReference>
<evidence type="ECO:0000256" key="20">
    <source>
        <dbReference type="PIRSR" id="PIRSR000615-1"/>
    </source>
</evidence>
<evidence type="ECO:0000256" key="1">
    <source>
        <dbReference type="ARBA" id="ARBA00004167"/>
    </source>
</evidence>
<evidence type="ECO:0000259" key="26">
    <source>
        <dbReference type="PROSITE" id="PS50835"/>
    </source>
</evidence>
<dbReference type="PROSITE" id="PS50835">
    <property type="entry name" value="IG_LIKE"/>
    <property type="match status" value="2"/>
</dbReference>
<gene>
    <name evidence="28" type="primary">LOC100903191</name>
</gene>
<dbReference type="Gene3D" id="3.30.200.20">
    <property type="entry name" value="Phosphorylase Kinase, domain 1"/>
    <property type="match status" value="1"/>
</dbReference>
<evidence type="ECO:0000256" key="18">
    <source>
        <dbReference type="ARBA" id="ARBA00051243"/>
    </source>
</evidence>
<keyword evidence="14" id="KW-1015">Disulfide bond</keyword>
<sequence length="712" mass="80290">MDPLRGRTLSKDISWSVVEILLGQECDKSFDDGIMNFAGAMLVLTFTAVSGVSGRPTGGSEPVEKLRFLEEWSLYEVVPAESTLKLNCTADGATNYTWTYENEPIKRIFNKPVLINGAVLQLPSMTTHDQGTYKCEAWNAQASNSREIIVEVSDLSNRNPVIYEKNLPNQTIFKGDNITFECEAVSALAPHFHWLFFQRRGSQMVTLVTFQTSKTLELTNVSTENEGFYTCAVTNAAGFSDHEFYLSVLPVPRPTVAAPVALDHKQIFLAMLMASVLVCGIVIFCARRRSRKIVKSKDLQMQMLKQQVCVLKKRITLEYINGEIKELSGECSSSSVTTPLTPQVKITSYPTQVALADKQQSFFEYELPLDLAWEFPRERLVLGQALGEGAFGQVFKAEAYGIKEDEARTVVAVKMLKEGHTDQEMIDLVSEMEVMKVIGKHINIINLLGCCTQDGTLYVIVEYASHGNLRDYLRSHRPSSGYLEPLGGGDQPSEKTLSPKDLTSFAFQIARGMEYLASKNCIHRDLAARNVLVVGNICKIADFGLARDLHDNGYYRKITNGMLPLKWMAPEALFDRVYTSMSDVWSFGILLWEIMTLGGTPYPSLPPNKLLDFLTEGKRMDRPLNCPLEMYIIMLDCWLWNPNQRPSFSTLVRRLDSILRQTCAELEYLELSHPSQEESDPAPPKRFIIDRLNLRASQPTAFEQQEYFMRHS</sequence>
<dbReference type="FunFam" id="3.30.200.20:FF:000593">
    <property type="entry name" value="Predicted protein"/>
    <property type="match status" value="1"/>
</dbReference>
<dbReference type="Gene3D" id="1.10.510.10">
    <property type="entry name" value="Transferase(Phosphotransferase) domain 1"/>
    <property type="match status" value="1"/>
</dbReference>
<comment type="subcellular location">
    <subcellularLocation>
        <location evidence="1">Membrane</location>
        <topology evidence="1">Single-pass membrane protein</topology>
    </subcellularLocation>
</comment>
<keyword evidence="6" id="KW-0732">Signal</keyword>
<dbReference type="InterPro" id="IPR007110">
    <property type="entry name" value="Ig-like_dom"/>
</dbReference>
<comment type="catalytic activity">
    <reaction evidence="18">
        <text>L-tyrosyl-[protein] + ATP = O-phospho-L-tyrosyl-[protein] + ADP + H(+)</text>
        <dbReference type="Rhea" id="RHEA:10596"/>
        <dbReference type="Rhea" id="RHEA-COMP:10136"/>
        <dbReference type="Rhea" id="RHEA-COMP:20101"/>
        <dbReference type="ChEBI" id="CHEBI:15378"/>
        <dbReference type="ChEBI" id="CHEBI:30616"/>
        <dbReference type="ChEBI" id="CHEBI:46858"/>
        <dbReference type="ChEBI" id="CHEBI:61978"/>
        <dbReference type="ChEBI" id="CHEBI:456216"/>
        <dbReference type="EC" id="2.7.10.1"/>
    </reaction>
</comment>
<dbReference type="InterPro" id="IPR001245">
    <property type="entry name" value="Ser-Thr/Tyr_kinase_cat_dom"/>
</dbReference>
<evidence type="ECO:0000256" key="12">
    <source>
        <dbReference type="ARBA" id="ARBA00023136"/>
    </source>
</evidence>
<feature type="binding site" evidence="21">
    <location>
        <position position="529"/>
    </location>
    <ligand>
        <name>ATP</name>
        <dbReference type="ChEBI" id="CHEBI:30616"/>
    </ligand>
</feature>
<dbReference type="PRINTS" id="PR00109">
    <property type="entry name" value="TYRKINASE"/>
</dbReference>
<dbReference type="PROSITE" id="PS00107">
    <property type="entry name" value="PROTEIN_KINASE_ATP"/>
    <property type="match status" value="1"/>
</dbReference>
<dbReference type="SMART" id="SM00409">
    <property type="entry name" value="IG"/>
    <property type="match status" value="2"/>
</dbReference>
<evidence type="ECO:0000313" key="27">
    <source>
        <dbReference type="Proteomes" id="UP000694867"/>
    </source>
</evidence>
<dbReference type="PROSITE" id="PS50011">
    <property type="entry name" value="PROTEIN_KINASE_DOM"/>
    <property type="match status" value="1"/>
</dbReference>
<dbReference type="CDD" id="cd00096">
    <property type="entry name" value="Ig"/>
    <property type="match status" value="1"/>
</dbReference>
<evidence type="ECO:0000256" key="16">
    <source>
        <dbReference type="ARBA" id="ARBA00023180"/>
    </source>
</evidence>
<dbReference type="InterPro" id="IPR020635">
    <property type="entry name" value="Tyr_kinase_cat_dom"/>
</dbReference>
<feature type="domain" description="Ig-like" evidence="26">
    <location>
        <begin position="160"/>
        <end position="247"/>
    </location>
</feature>
<dbReference type="Gene3D" id="2.60.40.10">
    <property type="entry name" value="Immunoglobulins"/>
    <property type="match status" value="2"/>
</dbReference>
<feature type="binding site" evidence="22">
    <location>
        <position position="542"/>
    </location>
    <ligand>
        <name>Mg(2+)</name>
        <dbReference type="ChEBI" id="CHEBI:18420"/>
    </ligand>
</feature>
<evidence type="ECO:0000256" key="10">
    <source>
        <dbReference type="ARBA" id="ARBA00022840"/>
    </source>
</evidence>
<dbReference type="KEGG" id="goe:100903191"/>
<dbReference type="AlphaFoldDB" id="A0AAJ7WIJ3"/>
<evidence type="ECO:0000256" key="15">
    <source>
        <dbReference type="ARBA" id="ARBA00023170"/>
    </source>
</evidence>
<keyword evidence="7" id="KW-0677">Repeat</keyword>
<dbReference type="PIRSF" id="PIRSF000615">
    <property type="entry name" value="TyrPK_CSF1-R"/>
    <property type="match status" value="1"/>
</dbReference>
<evidence type="ECO:0000256" key="11">
    <source>
        <dbReference type="ARBA" id="ARBA00022989"/>
    </source>
</evidence>
<dbReference type="InterPro" id="IPR013783">
    <property type="entry name" value="Ig-like_fold"/>
</dbReference>
<proteinExistence type="predicted"/>
<name>A0AAJ7WIJ3_9ACAR</name>
<dbReference type="InterPro" id="IPR003598">
    <property type="entry name" value="Ig_sub2"/>
</dbReference>
<dbReference type="PROSITE" id="PS00109">
    <property type="entry name" value="PROTEIN_KINASE_TYR"/>
    <property type="match status" value="1"/>
</dbReference>
<feature type="binding site" evidence="22">
    <location>
        <position position="530"/>
    </location>
    <ligand>
        <name>Mg(2+)</name>
        <dbReference type="ChEBI" id="CHEBI:18420"/>
    </ligand>
</feature>
<dbReference type="InterPro" id="IPR000719">
    <property type="entry name" value="Prot_kinase_dom"/>
</dbReference>